<dbReference type="Proteomes" id="UP000013827">
    <property type="component" value="Unassembled WGS sequence"/>
</dbReference>
<organism evidence="2 3">
    <name type="scientific">Emiliania huxleyi (strain CCMP1516)</name>
    <dbReference type="NCBI Taxonomy" id="280463"/>
    <lineage>
        <taxon>Eukaryota</taxon>
        <taxon>Haptista</taxon>
        <taxon>Haptophyta</taxon>
        <taxon>Prymnesiophyceae</taxon>
        <taxon>Isochrysidales</taxon>
        <taxon>Noelaerhabdaceae</taxon>
        <taxon>Emiliania</taxon>
    </lineage>
</organism>
<keyword evidence="3" id="KW-1185">Reference proteome</keyword>
<keyword evidence="1" id="KW-1133">Transmembrane helix</keyword>
<dbReference type="PaxDb" id="2903-EOD37263"/>
<proteinExistence type="predicted"/>
<sequence>MYLILISASAIAHTRFSRPAPRLTTASHRWFAAPVTPRGGVPAACDFSSQQRLREEAEAPFAKARLFVWPTLFAAAVVATYFAATGMLAVAVGAREQAAGSSPLVDLGIDLTAVGTTGFLWKRELDARDSRLRRIAFGARLAALRVTQLGAESC</sequence>
<dbReference type="AlphaFoldDB" id="A0A0D3KNC8"/>
<dbReference type="KEGG" id="ehx:EMIHUDRAFT_225701"/>
<reference evidence="3" key="1">
    <citation type="journal article" date="2013" name="Nature">
        <title>Pan genome of the phytoplankton Emiliania underpins its global distribution.</title>
        <authorList>
            <person name="Read B.A."/>
            <person name="Kegel J."/>
            <person name="Klute M.J."/>
            <person name="Kuo A."/>
            <person name="Lefebvre S.C."/>
            <person name="Maumus F."/>
            <person name="Mayer C."/>
            <person name="Miller J."/>
            <person name="Monier A."/>
            <person name="Salamov A."/>
            <person name="Young J."/>
            <person name="Aguilar M."/>
            <person name="Claverie J.M."/>
            <person name="Frickenhaus S."/>
            <person name="Gonzalez K."/>
            <person name="Herman E.K."/>
            <person name="Lin Y.C."/>
            <person name="Napier J."/>
            <person name="Ogata H."/>
            <person name="Sarno A.F."/>
            <person name="Shmutz J."/>
            <person name="Schroeder D."/>
            <person name="de Vargas C."/>
            <person name="Verret F."/>
            <person name="von Dassow P."/>
            <person name="Valentin K."/>
            <person name="Van de Peer Y."/>
            <person name="Wheeler G."/>
            <person name="Dacks J.B."/>
            <person name="Delwiche C.F."/>
            <person name="Dyhrman S.T."/>
            <person name="Glockner G."/>
            <person name="John U."/>
            <person name="Richards T."/>
            <person name="Worden A.Z."/>
            <person name="Zhang X."/>
            <person name="Grigoriev I.V."/>
            <person name="Allen A.E."/>
            <person name="Bidle K."/>
            <person name="Borodovsky M."/>
            <person name="Bowler C."/>
            <person name="Brownlee C."/>
            <person name="Cock J.M."/>
            <person name="Elias M."/>
            <person name="Gladyshev V.N."/>
            <person name="Groth M."/>
            <person name="Guda C."/>
            <person name="Hadaegh A."/>
            <person name="Iglesias-Rodriguez M.D."/>
            <person name="Jenkins J."/>
            <person name="Jones B.M."/>
            <person name="Lawson T."/>
            <person name="Leese F."/>
            <person name="Lindquist E."/>
            <person name="Lobanov A."/>
            <person name="Lomsadze A."/>
            <person name="Malik S.B."/>
            <person name="Marsh M.E."/>
            <person name="Mackinder L."/>
            <person name="Mock T."/>
            <person name="Mueller-Roeber B."/>
            <person name="Pagarete A."/>
            <person name="Parker M."/>
            <person name="Probert I."/>
            <person name="Quesneville H."/>
            <person name="Raines C."/>
            <person name="Rensing S.A."/>
            <person name="Riano-Pachon D.M."/>
            <person name="Richier S."/>
            <person name="Rokitta S."/>
            <person name="Shiraiwa Y."/>
            <person name="Soanes D.M."/>
            <person name="van der Giezen M."/>
            <person name="Wahlund T.M."/>
            <person name="Williams B."/>
            <person name="Wilson W."/>
            <person name="Wolfe G."/>
            <person name="Wurch L.L."/>
        </authorList>
    </citation>
    <scope>NUCLEOTIDE SEQUENCE</scope>
</reference>
<reference evidence="2" key="2">
    <citation type="submission" date="2024-10" db="UniProtKB">
        <authorList>
            <consortium name="EnsemblProtists"/>
        </authorList>
    </citation>
    <scope>IDENTIFICATION</scope>
</reference>
<feature type="transmembrane region" description="Helical" evidence="1">
    <location>
        <begin position="67"/>
        <end position="92"/>
    </location>
</feature>
<dbReference type="HOGENOM" id="CLU_1707586_0_0_1"/>
<accession>A0A0D3KNC8</accession>
<name>A0A0D3KNC8_EMIH1</name>
<evidence type="ECO:0000313" key="3">
    <source>
        <dbReference type="Proteomes" id="UP000013827"/>
    </source>
</evidence>
<evidence type="ECO:0000313" key="2">
    <source>
        <dbReference type="EnsemblProtists" id="EOD37263"/>
    </source>
</evidence>
<protein>
    <submittedName>
        <fullName evidence="2">Uncharacterized protein</fullName>
    </submittedName>
</protein>
<dbReference type="EnsemblProtists" id="EOD37263">
    <property type="protein sequence ID" value="EOD37263"/>
    <property type="gene ID" value="EMIHUDRAFT_225701"/>
</dbReference>
<dbReference type="RefSeq" id="XP_005789692.1">
    <property type="nucleotide sequence ID" value="XM_005789635.1"/>
</dbReference>
<keyword evidence="1" id="KW-0812">Transmembrane</keyword>
<evidence type="ECO:0000256" key="1">
    <source>
        <dbReference type="SAM" id="Phobius"/>
    </source>
</evidence>
<keyword evidence="1" id="KW-0472">Membrane</keyword>
<dbReference type="InterPro" id="IPR021883">
    <property type="entry name" value="LPA1-like"/>
</dbReference>
<dbReference type="GeneID" id="17282533"/>
<dbReference type="Pfam" id="PF11998">
    <property type="entry name" value="DUF3493"/>
    <property type="match status" value="1"/>
</dbReference>